<keyword evidence="4 8" id="KW-0812">Transmembrane</keyword>
<reference evidence="10" key="1">
    <citation type="journal article" date="2020" name="Stud. Mycol.">
        <title>101 Dothideomycetes genomes: a test case for predicting lifestyles and emergence of pathogens.</title>
        <authorList>
            <person name="Haridas S."/>
            <person name="Albert R."/>
            <person name="Binder M."/>
            <person name="Bloem J."/>
            <person name="Labutti K."/>
            <person name="Salamov A."/>
            <person name="Andreopoulos B."/>
            <person name="Baker S."/>
            <person name="Barry K."/>
            <person name="Bills G."/>
            <person name="Bluhm B."/>
            <person name="Cannon C."/>
            <person name="Castanera R."/>
            <person name="Culley D."/>
            <person name="Daum C."/>
            <person name="Ezra D."/>
            <person name="Gonzalez J."/>
            <person name="Henrissat B."/>
            <person name="Kuo A."/>
            <person name="Liang C."/>
            <person name="Lipzen A."/>
            <person name="Lutzoni F."/>
            <person name="Magnuson J."/>
            <person name="Mondo S."/>
            <person name="Nolan M."/>
            <person name="Ohm R."/>
            <person name="Pangilinan J."/>
            <person name="Park H.-J."/>
            <person name="Ramirez L."/>
            <person name="Alfaro M."/>
            <person name="Sun H."/>
            <person name="Tritt A."/>
            <person name="Yoshinaga Y."/>
            <person name="Zwiers L.-H."/>
            <person name="Turgeon B."/>
            <person name="Goodwin S."/>
            <person name="Spatafora J."/>
            <person name="Crous P."/>
            <person name="Grigoriev I."/>
        </authorList>
    </citation>
    <scope>NUCLEOTIDE SEQUENCE</scope>
    <source>
        <strain evidence="10">CBS 161.51</strain>
    </source>
</reference>
<evidence type="ECO:0000256" key="1">
    <source>
        <dbReference type="ARBA" id="ARBA00004127"/>
    </source>
</evidence>
<dbReference type="GO" id="GO:0005886">
    <property type="term" value="C:plasma membrane"/>
    <property type="evidence" value="ECO:0007669"/>
    <property type="project" value="TreeGrafter"/>
</dbReference>
<evidence type="ECO:0000256" key="3">
    <source>
        <dbReference type="ARBA" id="ARBA00022448"/>
    </source>
</evidence>
<comment type="subcellular location">
    <subcellularLocation>
        <location evidence="1">Endomembrane system</location>
        <topology evidence="1">Multi-pass membrane protein</topology>
    </subcellularLocation>
</comment>
<feature type="transmembrane region" description="Helical" evidence="8">
    <location>
        <begin position="437"/>
        <end position="458"/>
    </location>
</feature>
<dbReference type="GO" id="GO:0046943">
    <property type="term" value="F:carboxylic acid transmembrane transporter activity"/>
    <property type="evidence" value="ECO:0007669"/>
    <property type="project" value="UniProtKB-ARBA"/>
</dbReference>
<feature type="transmembrane region" description="Helical" evidence="8">
    <location>
        <begin position="265"/>
        <end position="283"/>
    </location>
</feature>
<feature type="transmembrane region" description="Helical" evidence="8">
    <location>
        <begin position="367"/>
        <end position="388"/>
    </location>
</feature>
<evidence type="ECO:0000256" key="6">
    <source>
        <dbReference type="ARBA" id="ARBA00023136"/>
    </source>
</evidence>
<dbReference type="PROSITE" id="PS50850">
    <property type="entry name" value="MFS"/>
    <property type="match status" value="1"/>
</dbReference>
<gene>
    <name evidence="10" type="ORF">EJ02DRAFT_346827</name>
</gene>
<evidence type="ECO:0000259" key="9">
    <source>
        <dbReference type="PROSITE" id="PS50850"/>
    </source>
</evidence>
<feature type="transmembrane region" description="Helical" evidence="8">
    <location>
        <begin position="167"/>
        <end position="185"/>
    </location>
</feature>
<evidence type="ECO:0000256" key="8">
    <source>
        <dbReference type="SAM" id="Phobius"/>
    </source>
</evidence>
<dbReference type="PRINTS" id="PR01036">
    <property type="entry name" value="TCRTETB"/>
</dbReference>
<feature type="compositionally biased region" description="Acidic residues" evidence="7">
    <location>
        <begin position="538"/>
        <end position="551"/>
    </location>
</feature>
<feature type="transmembrane region" description="Helical" evidence="8">
    <location>
        <begin position="134"/>
        <end position="155"/>
    </location>
</feature>
<feature type="domain" description="Major facilitator superfamily (MFS) profile" evidence="9">
    <location>
        <begin position="44"/>
        <end position="530"/>
    </location>
</feature>
<sequence>MTLAPKYNSPSSTPTAEQEPRDDSDAESIGGQRNTMSTRQLRIAIPALSVCLFVSFIDQTSVSTATPAIAGDLNTGTATSWIGTSFLIASTAFQLINGRLSDIFGRKNLLLISLALMALGNLACSFAHTAVQLFVLRSIAGIGGGGINSLVMIIVSDITTLQNRGKYQGWLGAIIALGNGVGPFLGGAIVESASWRWVFRMIPIMTLPTSVVILFFLPLRHRPGNYSEKVRKIDYGGMLLNIASTLLLLIPLSGGGVTYPWSSPFFIAGTVTGVVLSILFVLYEWKLVALPIMPLRLYRAPHCWALYLQSFLTGLAYFGNFFYLPIYFQSILRYSPFVSGALILPVVITTSFASIACGQYMARIGSYMHCILLGFSLWTLGNGLTLLFDRGTGLGVLVVVLIVEGAGIGLTLQPVLVGMYANSRNEDRAVTTGLRNFIRTIGGAFGLVTSGVILSNTLSRDLTNETFVPNGLLTELTSSTYALDKLNLSKDQQDQILDVYMLGLHYIFIFFTVCSGLSLFLTFWVGNTSLKAPKKPDEEETGATDIDEEALQEQIVPGQGTGASGGASEEKETQFRAPHTERDHQAT</sequence>
<feature type="transmembrane region" description="Helical" evidence="8">
    <location>
        <begin position="304"/>
        <end position="328"/>
    </location>
</feature>
<dbReference type="Gene3D" id="1.20.1720.10">
    <property type="entry name" value="Multidrug resistance protein D"/>
    <property type="match status" value="1"/>
</dbReference>
<accession>A0A6A5SXY4</accession>
<dbReference type="PANTHER" id="PTHR23501:SF78">
    <property type="entry name" value="MAJOR FACILITATOR SUPERFAMILY (MFS) PROFILE DOMAIN-CONTAINING PROTEIN-RELATED"/>
    <property type="match status" value="1"/>
</dbReference>
<feature type="region of interest" description="Disordered" evidence="7">
    <location>
        <begin position="1"/>
        <end position="32"/>
    </location>
</feature>
<dbReference type="EMBL" id="ML976042">
    <property type="protein sequence ID" value="KAF1941847.1"/>
    <property type="molecule type" value="Genomic_DNA"/>
</dbReference>
<feature type="transmembrane region" description="Helical" evidence="8">
    <location>
        <begin position="108"/>
        <end position="128"/>
    </location>
</feature>
<dbReference type="InterPro" id="IPR011701">
    <property type="entry name" value="MFS"/>
</dbReference>
<feature type="compositionally biased region" description="Basic and acidic residues" evidence="7">
    <location>
        <begin position="568"/>
        <end position="587"/>
    </location>
</feature>
<dbReference type="FunFam" id="1.20.1720.10:FF:000013">
    <property type="entry name" value="Related to multidrug resistance proteins"/>
    <property type="match status" value="1"/>
</dbReference>
<feature type="transmembrane region" description="Helical" evidence="8">
    <location>
        <begin position="78"/>
        <end position="96"/>
    </location>
</feature>
<evidence type="ECO:0000256" key="4">
    <source>
        <dbReference type="ARBA" id="ARBA00022692"/>
    </source>
</evidence>
<feature type="region of interest" description="Disordered" evidence="7">
    <location>
        <begin position="532"/>
        <end position="587"/>
    </location>
</feature>
<dbReference type="InterPro" id="IPR036259">
    <property type="entry name" value="MFS_trans_sf"/>
</dbReference>
<comment type="similarity">
    <text evidence="2">Belongs to the major facilitator superfamily.</text>
</comment>
<feature type="transmembrane region" description="Helical" evidence="8">
    <location>
        <begin position="238"/>
        <end position="259"/>
    </location>
</feature>
<keyword evidence="6 8" id="KW-0472">Membrane</keyword>
<feature type="transmembrane region" description="Helical" evidence="8">
    <location>
        <begin position="41"/>
        <end position="58"/>
    </location>
</feature>
<evidence type="ECO:0000256" key="5">
    <source>
        <dbReference type="ARBA" id="ARBA00022989"/>
    </source>
</evidence>
<keyword evidence="11" id="KW-1185">Reference proteome</keyword>
<dbReference type="Gene3D" id="1.20.1250.20">
    <property type="entry name" value="MFS general substrate transporter like domains"/>
    <property type="match status" value="1"/>
</dbReference>
<dbReference type="Proteomes" id="UP000800038">
    <property type="component" value="Unassembled WGS sequence"/>
</dbReference>
<feature type="transmembrane region" description="Helical" evidence="8">
    <location>
        <begin position="394"/>
        <end position="416"/>
    </location>
</feature>
<evidence type="ECO:0000256" key="2">
    <source>
        <dbReference type="ARBA" id="ARBA00008335"/>
    </source>
</evidence>
<feature type="transmembrane region" description="Helical" evidence="8">
    <location>
        <begin position="334"/>
        <end position="355"/>
    </location>
</feature>
<evidence type="ECO:0000313" key="11">
    <source>
        <dbReference type="Proteomes" id="UP000800038"/>
    </source>
</evidence>
<name>A0A6A5SXY4_9PLEO</name>
<evidence type="ECO:0000313" key="10">
    <source>
        <dbReference type="EMBL" id="KAF1941847.1"/>
    </source>
</evidence>
<dbReference type="GO" id="GO:0012505">
    <property type="term" value="C:endomembrane system"/>
    <property type="evidence" value="ECO:0007669"/>
    <property type="project" value="UniProtKB-SubCell"/>
</dbReference>
<dbReference type="InterPro" id="IPR020846">
    <property type="entry name" value="MFS_dom"/>
</dbReference>
<proteinExistence type="inferred from homology"/>
<feature type="transmembrane region" description="Helical" evidence="8">
    <location>
        <begin position="197"/>
        <end position="217"/>
    </location>
</feature>
<dbReference type="Pfam" id="PF07690">
    <property type="entry name" value="MFS_1"/>
    <property type="match status" value="1"/>
</dbReference>
<dbReference type="OrthoDB" id="6770063at2759"/>
<dbReference type="PANTHER" id="PTHR23501">
    <property type="entry name" value="MAJOR FACILITATOR SUPERFAMILY"/>
    <property type="match status" value="1"/>
</dbReference>
<organism evidence="10 11">
    <name type="scientific">Clathrospora elynae</name>
    <dbReference type="NCBI Taxonomy" id="706981"/>
    <lineage>
        <taxon>Eukaryota</taxon>
        <taxon>Fungi</taxon>
        <taxon>Dikarya</taxon>
        <taxon>Ascomycota</taxon>
        <taxon>Pezizomycotina</taxon>
        <taxon>Dothideomycetes</taxon>
        <taxon>Pleosporomycetidae</taxon>
        <taxon>Pleosporales</taxon>
        <taxon>Diademaceae</taxon>
        <taxon>Clathrospora</taxon>
    </lineage>
</organism>
<feature type="transmembrane region" description="Helical" evidence="8">
    <location>
        <begin position="504"/>
        <end position="525"/>
    </location>
</feature>
<keyword evidence="5 8" id="KW-1133">Transmembrane helix</keyword>
<protein>
    <submittedName>
        <fullName evidence="10">MFS general substrate transporter</fullName>
    </submittedName>
</protein>
<dbReference type="SUPFAM" id="SSF103473">
    <property type="entry name" value="MFS general substrate transporter"/>
    <property type="match status" value="1"/>
</dbReference>
<dbReference type="AlphaFoldDB" id="A0A6A5SXY4"/>
<evidence type="ECO:0000256" key="7">
    <source>
        <dbReference type="SAM" id="MobiDB-lite"/>
    </source>
</evidence>
<keyword evidence="3" id="KW-0813">Transport</keyword>